<gene>
    <name evidence="6" type="ORF">RFULGI_LOCUS8355</name>
</gene>
<evidence type="ECO:0000256" key="1">
    <source>
        <dbReference type="ARBA" id="ARBA00004141"/>
    </source>
</evidence>
<name>A0A9N9H4M7_9GLOM</name>
<comment type="caution">
    <text evidence="6">The sequence shown here is derived from an EMBL/GenBank/DDBJ whole genome shotgun (WGS) entry which is preliminary data.</text>
</comment>
<comment type="subcellular location">
    <subcellularLocation>
        <location evidence="1">Membrane</location>
        <topology evidence="1">Multi-pass membrane protein</topology>
    </subcellularLocation>
</comment>
<dbReference type="OrthoDB" id="14252at2759"/>
<dbReference type="PANTHER" id="PTHR23423">
    <property type="entry name" value="ORGANIC SOLUTE TRANSPORTER-RELATED"/>
    <property type="match status" value="1"/>
</dbReference>
<feature type="non-terminal residue" evidence="6">
    <location>
        <position position="224"/>
    </location>
</feature>
<dbReference type="GO" id="GO:0016020">
    <property type="term" value="C:membrane"/>
    <property type="evidence" value="ECO:0007669"/>
    <property type="project" value="UniProtKB-SubCell"/>
</dbReference>
<feature type="transmembrane region" description="Helical" evidence="5">
    <location>
        <begin position="20"/>
        <end position="38"/>
    </location>
</feature>
<evidence type="ECO:0000256" key="5">
    <source>
        <dbReference type="SAM" id="Phobius"/>
    </source>
</evidence>
<dbReference type="EMBL" id="CAJVPZ010013402">
    <property type="protein sequence ID" value="CAG8648539.1"/>
    <property type="molecule type" value="Genomic_DNA"/>
</dbReference>
<proteinExistence type="predicted"/>
<feature type="transmembrane region" description="Helical" evidence="5">
    <location>
        <begin position="115"/>
        <end position="131"/>
    </location>
</feature>
<reference evidence="6" key="1">
    <citation type="submission" date="2021-06" db="EMBL/GenBank/DDBJ databases">
        <authorList>
            <person name="Kallberg Y."/>
            <person name="Tangrot J."/>
            <person name="Rosling A."/>
        </authorList>
    </citation>
    <scope>NUCLEOTIDE SEQUENCE</scope>
    <source>
        <strain evidence="6">IN212</strain>
    </source>
</reference>
<dbReference type="SMART" id="SM01417">
    <property type="entry name" value="Solute_trans_a"/>
    <property type="match status" value="1"/>
</dbReference>
<dbReference type="AlphaFoldDB" id="A0A9N9H4M7"/>
<feature type="transmembrane region" description="Helical" evidence="5">
    <location>
        <begin position="137"/>
        <end position="157"/>
    </location>
</feature>
<evidence type="ECO:0000256" key="2">
    <source>
        <dbReference type="ARBA" id="ARBA00022692"/>
    </source>
</evidence>
<dbReference type="InterPro" id="IPR005178">
    <property type="entry name" value="Ostalpha/TMEM184C"/>
</dbReference>
<evidence type="ECO:0000256" key="4">
    <source>
        <dbReference type="ARBA" id="ARBA00023136"/>
    </source>
</evidence>
<evidence type="ECO:0000313" key="6">
    <source>
        <dbReference type="EMBL" id="CAG8648539.1"/>
    </source>
</evidence>
<keyword evidence="4 5" id="KW-0472">Membrane</keyword>
<evidence type="ECO:0000256" key="3">
    <source>
        <dbReference type="ARBA" id="ARBA00022989"/>
    </source>
</evidence>
<organism evidence="6 7">
    <name type="scientific">Racocetra fulgida</name>
    <dbReference type="NCBI Taxonomy" id="60492"/>
    <lineage>
        <taxon>Eukaryota</taxon>
        <taxon>Fungi</taxon>
        <taxon>Fungi incertae sedis</taxon>
        <taxon>Mucoromycota</taxon>
        <taxon>Glomeromycotina</taxon>
        <taxon>Glomeromycetes</taxon>
        <taxon>Diversisporales</taxon>
        <taxon>Gigasporaceae</taxon>
        <taxon>Racocetra</taxon>
    </lineage>
</organism>
<feature type="transmembrane region" description="Helical" evidence="5">
    <location>
        <begin position="80"/>
        <end position="103"/>
    </location>
</feature>
<keyword evidence="2 5" id="KW-0812">Transmembrane</keyword>
<dbReference type="Proteomes" id="UP000789396">
    <property type="component" value="Unassembled WGS sequence"/>
</dbReference>
<dbReference type="Pfam" id="PF03619">
    <property type="entry name" value="Solute_trans_a"/>
    <property type="match status" value="1"/>
</dbReference>
<protein>
    <submittedName>
        <fullName evidence="6">10800_t:CDS:1</fullName>
    </submittedName>
</protein>
<sequence length="224" mass="25829">NKNETDPTKFLDNGLHWDDCYEAFVIAAFFTLLIQFVGESPEEQKKKLRGREKAKLPVPCCCITYSPTGHTFLSITKWGILQYVIMKPIITFISLITEAFGVFCSESLSFAFARVYMKILTFICVTVAMYALVRLAAILVCIEMTIFSFLHIFAFPYQPYERLGDHKKVSITKGLIDSFNPIDIWKEIVYVWQTLTRRKFPKNDSDFVSTVTGEKEEKNKNENI</sequence>
<keyword evidence="3 5" id="KW-1133">Transmembrane helix</keyword>
<accession>A0A9N9H4M7</accession>
<evidence type="ECO:0000313" key="7">
    <source>
        <dbReference type="Proteomes" id="UP000789396"/>
    </source>
</evidence>
<keyword evidence="7" id="KW-1185">Reference proteome</keyword>